<dbReference type="SUPFAM" id="SSF55785">
    <property type="entry name" value="PYP-like sensor domain (PAS domain)"/>
    <property type="match status" value="1"/>
</dbReference>
<keyword evidence="2" id="KW-0812">Transmembrane</keyword>
<keyword evidence="3" id="KW-1133">Transmembrane helix</keyword>
<dbReference type="SMART" id="SM00091">
    <property type="entry name" value="PAS"/>
    <property type="match status" value="1"/>
</dbReference>
<dbReference type="Gene3D" id="3.30.450.20">
    <property type="entry name" value="PAS domain"/>
    <property type="match status" value="1"/>
</dbReference>
<evidence type="ECO:0000256" key="2">
    <source>
        <dbReference type="ARBA" id="ARBA00022692"/>
    </source>
</evidence>
<dbReference type="PANTHER" id="PTHR44757">
    <property type="entry name" value="DIGUANYLATE CYCLASE DGCP"/>
    <property type="match status" value="1"/>
</dbReference>
<protein>
    <submittedName>
        <fullName evidence="10">EAL domain-containing protein</fullName>
    </submittedName>
</protein>
<dbReference type="PROSITE" id="PS50112">
    <property type="entry name" value="PAS"/>
    <property type="match status" value="1"/>
</dbReference>
<dbReference type="InterPro" id="IPR042240">
    <property type="entry name" value="CHASE_sf"/>
</dbReference>
<evidence type="ECO:0000259" key="9">
    <source>
        <dbReference type="PROSITE" id="PS50887"/>
    </source>
</evidence>
<dbReference type="NCBIfam" id="TIGR00254">
    <property type="entry name" value="GGDEF"/>
    <property type="match status" value="1"/>
</dbReference>
<dbReference type="Gene3D" id="3.30.70.270">
    <property type="match status" value="1"/>
</dbReference>
<dbReference type="InterPro" id="IPR000700">
    <property type="entry name" value="PAS-assoc_C"/>
</dbReference>
<keyword evidence="11" id="KW-1185">Reference proteome</keyword>
<dbReference type="RefSeq" id="WP_390326370.1">
    <property type="nucleotide sequence ID" value="NZ_JBHRTP010000008.1"/>
</dbReference>
<accession>A0ABV7EWF5</accession>
<dbReference type="Gene3D" id="3.20.20.450">
    <property type="entry name" value="EAL domain"/>
    <property type="match status" value="1"/>
</dbReference>
<comment type="subcellular location">
    <subcellularLocation>
        <location evidence="1">Membrane</location>
    </subcellularLocation>
</comment>
<sequence length="959" mass="106013">MLRRRLPFSNSLAALLALILGLIITQSLFVSVSRLEHDKAALNFRQQADLRIAAVRQGLEEAVQVLTVLNQLFATVEPVSRAQFHSFTQPLLQRYPYIQAFNFHRLVSLAERPAYEAEMRQHTPGFVVTELGVQLQPARIRPSYSVVDYLEPMAGNEPAFGLDASLNSHYVAATRRALETGQPASTDLLRLAQGRDGQRGFLVVMPVYRRGSAPTDFATRSNLTIGDTAAVFRAGALVEKILNGGDLLSAPGIAIAVYASDRAEPSTLAYRHGDAPVRNHTGSMLPVWLRPYSDHIVEQTFEAAGQSWHIVVSGSSAPFAANHFGSLLTLIGGILFSLLAAAYLQTLARRSRRIQRLVEEQTVELRHANNLLTDDIAARQQVELALKLRERAIEASSSAIVIAHATAPDYPIEYVNPAFERITGFAASEVIGRSLRMLEGRDSDPLSLAEIRAAIEDQREGKAVVMDHHKDGAALWCDLHLGPVRDPSGVVSHFVAALHDITSMKHYEAKLQFQASRDTLTGLANRNMLNDCLNQAISYAARYGQSVAVVFVDLDRFKFVNDTLGHRAGDLLLKLIAERLLLAVRDTDTVARLGGDEFVLILPERSDANVVTASLQRIMDAVARPLTIEDHEFFLTCSLGVAIYPADGDDTDTLIKHADIAMYRAKETGRNNFQFYTPTMNEHALERLRIEGDLRNALERDEFMLVYQPQVNLRTGQIVGMEALLRWQHPQLGMVPPQRFIGLAEETGMILPIGAWVIRTACAQNQAWQRAGLGTLRMSVNLSARQFSQQDLVQSIAAVLQETGMAPHLLEIELTESLVMTDVDHAIGVLRELKALGVLLSIDDFGTGYSSLSYLKRFPIDVLKIDQSFVRDITLDADDAAIAMLIISLAHSLKLEVIAEGVETDEQLAFLRQHDCDEIQGYLFSRAVPAQACEQMLRQGKCLPPQSAQDSDQPVRRSP</sequence>
<comment type="caution">
    <text evidence="10">The sequence shown here is derived from an EMBL/GenBank/DDBJ whole genome shotgun (WGS) entry which is preliminary data.</text>
</comment>
<dbReference type="InterPro" id="IPR043128">
    <property type="entry name" value="Rev_trsase/Diguanyl_cyclase"/>
</dbReference>
<dbReference type="Gene3D" id="3.30.450.350">
    <property type="entry name" value="CHASE domain"/>
    <property type="match status" value="1"/>
</dbReference>
<name>A0ABV7EWF5_9BURK</name>
<feature type="domain" description="PAS" evidence="5">
    <location>
        <begin position="385"/>
        <end position="458"/>
    </location>
</feature>
<dbReference type="InterPro" id="IPR000014">
    <property type="entry name" value="PAS"/>
</dbReference>
<dbReference type="Pfam" id="PF00990">
    <property type="entry name" value="GGDEF"/>
    <property type="match status" value="1"/>
</dbReference>
<dbReference type="CDD" id="cd01949">
    <property type="entry name" value="GGDEF"/>
    <property type="match status" value="1"/>
</dbReference>
<evidence type="ECO:0000259" key="5">
    <source>
        <dbReference type="PROSITE" id="PS50112"/>
    </source>
</evidence>
<keyword evidence="4" id="KW-0472">Membrane</keyword>
<dbReference type="NCBIfam" id="TIGR00229">
    <property type="entry name" value="sensory_box"/>
    <property type="match status" value="1"/>
</dbReference>
<proteinExistence type="predicted"/>
<gene>
    <name evidence="10" type="ORF">ACFOFO_03730</name>
</gene>
<dbReference type="Pfam" id="PF03924">
    <property type="entry name" value="CHASE"/>
    <property type="match status" value="1"/>
</dbReference>
<feature type="domain" description="EAL" evidence="8">
    <location>
        <begin position="687"/>
        <end position="941"/>
    </location>
</feature>
<evidence type="ECO:0000256" key="1">
    <source>
        <dbReference type="ARBA" id="ARBA00004370"/>
    </source>
</evidence>
<dbReference type="SMART" id="SM00267">
    <property type="entry name" value="GGDEF"/>
    <property type="match status" value="1"/>
</dbReference>
<dbReference type="SUPFAM" id="SSF55073">
    <property type="entry name" value="Nucleotide cyclase"/>
    <property type="match status" value="1"/>
</dbReference>
<dbReference type="InterPro" id="IPR029787">
    <property type="entry name" value="Nucleotide_cyclase"/>
</dbReference>
<organism evidence="10 11">
    <name type="scientific">Undibacterium arcticum</name>
    <dbReference type="NCBI Taxonomy" id="1762892"/>
    <lineage>
        <taxon>Bacteria</taxon>
        <taxon>Pseudomonadati</taxon>
        <taxon>Pseudomonadota</taxon>
        <taxon>Betaproteobacteria</taxon>
        <taxon>Burkholderiales</taxon>
        <taxon>Oxalobacteraceae</taxon>
        <taxon>Undibacterium</taxon>
    </lineage>
</organism>
<dbReference type="SMART" id="SM00052">
    <property type="entry name" value="EAL"/>
    <property type="match status" value="1"/>
</dbReference>
<dbReference type="SMART" id="SM01079">
    <property type="entry name" value="CHASE"/>
    <property type="match status" value="1"/>
</dbReference>
<evidence type="ECO:0000259" key="6">
    <source>
        <dbReference type="PROSITE" id="PS50113"/>
    </source>
</evidence>
<dbReference type="PROSITE" id="PS50839">
    <property type="entry name" value="CHASE"/>
    <property type="match status" value="1"/>
</dbReference>
<evidence type="ECO:0000313" key="10">
    <source>
        <dbReference type="EMBL" id="MFC3107079.1"/>
    </source>
</evidence>
<evidence type="ECO:0000313" key="11">
    <source>
        <dbReference type="Proteomes" id="UP001595530"/>
    </source>
</evidence>
<dbReference type="CDD" id="cd01948">
    <property type="entry name" value="EAL"/>
    <property type="match status" value="1"/>
</dbReference>
<dbReference type="PANTHER" id="PTHR44757:SF2">
    <property type="entry name" value="BIOFILM ARCHITECTURE MAINTENANCE PROTEIN MBAA"/>
    <property type="match status" value="1"/>
</dbReference>
<dbReference type="PROSITE" id="PS50883">
    <property type="entry name" value="EAL"/>
    <property type="match status" value="1"/>
</dbReference>
<dbReference type="InterPro" id="IPR052155">
    <property type="entry name" value="Biofilm_reg_signaling"/>
</dbReference>
<dbReference type="PROSITE" id="PS50887">
    <property type="entry name" value="GGDEF"/>
    <property type="match status" value="1"/>
</dbReference>
<dbReference type="InterPro" id="IPR035965">
    <property type="entry name" value="PAS-like_dom_sf"/>
</dbReference>
<dbReference type="CDD" id="cd00130">
    <property type="entry name" value="PAS"/>
    <property type="match status" value="1"/>
</dbReference>
<dbReference type="SUPFAM" id="SSF141868">
    <property type="entry name" value="EAL domain-like"/>
    <property type="match status" value="1"/>
</dbReference>
<dbReference type="InterPro" id="IPR006189">
    <property type="entry name" value="CHASE_dom"/>
</dbReference>
<dbReference type="InterPro" id="IPR000160">
    <property type="entry name" value="GGDEF_dom"/>
</dbReference>
<evidence type="ECO:0000256" key="4">
    <source>
        <dbReference type="ARBA" id="ARBA00023136"/>
    </source>
</evidence>
<feature type="domain" description="CHASE" evidence="7">
    <location>
        <begin position="75"/>
        <end position="242"/>
    </location>
</feature>
<evidence type="ECO:0000256" key="3">
    <source>
        <dbReference type="ARBA" id="ARBA00022989"/>
    </source>
</evidence>
<dbReference type="Pfam" id="PF00563">
    <property type="entry name" value="EAL"/>
    <property type="match status" value="1"/>
</dbReference>
<feature type="domain" description="PAC" evidence="6">
    <location>
        <begin position="459"/>
        <end position="513"/>
    </location>
</feature>
<feature type="domain" description="GGDEF" evidence="9">
    <location>
        <begin position="545"/>
        <end position="678"/>
    </location>
</feature>
<reference evidence="11" key="1">
    <citation type="journal article" date="2019" name="Int. J. Syst. Evol. Microbiol.">
        <title>The Global Catalogue of Microorganisms (GCM) 10K type strain sequencing project: providing services to taxonomists for standard genome sequencing and annotation.</title>
        <authorList>
            <consortium name="The Broad Institute Genomics Platform"/>
            <consortium name="The Broad Institute Genome Sequencing Center for Infectious Disease"/>
            <person name="Wu L."/>
            <person name="Ma J."/>
        </authorList>
    </citation>
    <scope>NUCLEOTIDE SEQUENCE [LARGE SCALE GENOMIC DNA]</scope>
    <source>
        <strain evidence="11">KCTC 42986</strain>
    </source>
</reference>
<dbReference type="InterPro" id="IPR035919">
    <property type="entry name" value="EAL_sf"/>
</dbReference>
<evidence type="ECO:0000259" key="7">
    <source>
        <dbReference type="PROSITE" id="PS50839"/>
    </source>
</evidence>
<dbReference type="Proteomes" id="UP001595530">
    <property type="component" value="Unassembled WGS sequence"/>
</dbReference>
<dbReference type="PROSITE" id="PS50113">
    <property type="entry name" value="PAC"/>
    <property type="match status" value="1"/>
</dbReference>
<dbReference type="InterPro" id="IPR001633">
    <property type="entry name" value="EAL_dom"/>
</dbReference>
<dbReference type="Pfam" id="PF13426">
    <property type="entry name" value="PAS_9"/>
    <property type="match status" value="1"/>
</dbReference>
<dbReference type="EMBL" id="JBHRTP010000008">
    <property type="protein sequence ID" value="MFC3107079.1"/>
    <property type="molecule type" value="Genomic_DNA"/>
</dbReference>
<evidence type="ECO:0000259" key="8">
    <source>
        <dbReference type="PROSITE" id="PS50883"/>
    </source>
</evidence>